<evidence type="ECO:0000256" key="3">
    <source>
        <dbReference type="ARBA" id="ARBA00022692"/>
    </source>
</evidence>
<keyword evidence="8 10" id="KW-1133">Transmembrane helix</keyword>
<evidence type="ECO:0000256" key="4">
    <source>
        <dbReference type="ARBA" id="ARBA00022741"/>
    </source>
</evidence>
<feature type="transmembrane region" description="Helical" evidence="10">
    <location>
        <begin position="790"/>
        <end position="810"/>
    </location>
</feature>
<feature type="domain" description="Cation-transporting P-type ATPase N-terminal" evidence="11">
    <location>
        <begin position="9"/>
        <end position="82"/>
    </location>
</feature>
<dbReference type="Gene3D" id="1.20.1110.10">
    <property type="entry name" value="Calcium-transporting ATPase, transmembrane domain"/>
    <property type="match status" value="1"/>
</dbReference>
<evidence type="ECO:0000256" key="8">
    <source>
        <dbReference type="ARBA" id="ARBA00022989"/>
    </source>
</evidence>
<dbReference type="Pfam" id="PF13246">
    <property type="entry name" value="Cation_ATPase"/>
    <property type="match status" value="1"/>
</dbReference>
<dbReference type="GO" id="GO:0005524">
    <property type="term" value="F:ATP binding"/>
    <property type="evidence" value="ECO:0007669"/>
    <property type="project" value="UniProtKB-KW"/>
</dbReference>
<keyword evidence="5" id="KW-0067">ATP-binding</keyword>
<dbReference type="SUPFAM" id="SSF81665">
    <property type="entry name" value="Calcium ATPase, transmembrane domain M"/>
    <property type="match status" value="1"/>
</dbReference>
<sequence>MDLDTIKRPFWALSPADSINILETTHRGLSNEEVQQRLKFFGGNIFKKTKRITKLRIFLSQFKSPLIFILIIAAVVTLFLEDWISAGVVILAIIINTALGFYQENRAEEALEHLKTYIKERVRVIRQNEEHEFSANEVVPGDIMHLNNGVRVAADARIIDSNLLSVDEAILTGESLPVTKHTQILPKSTELAERANMVYAGTLVAGGSGLAVVTCTGQNTEIGRIASLVATTQREKTPLQRSIGSMAWFIALGLTLVVGSIFVLGVARGQSVLDMFLVAVAMAVSSIPEALPVALTVTLAVGVERLVKRKGVVRKLAAAESLGSTTVILTDKTGTLTQAKMDMKDILTTQHLKEGSASYTNLAEGLEKEQVDVLKLALVNTDVVIENPTENPKQWIIQGNPLESNIVKHSSRYGVSIVDLKKKIKYRKTLEFSSRYKFSASFIERTDEFEWDHLKGTNFIAVLGAPDILLDRSKLDKDSYIKIKESIEKLSDSGMRVVGVAAKIVSHDKEIKTSSSDDLKDLQFAGVISFYDPIRPEVVDAMKKVQGFGLHVAMVTGDLSGTAVSVARELGWEITESNIMTGQDLKQTTDEELLRKLKSIRIFARVSPEDKMRVARLFKHSGEVVAMTGDGVNDAPVLKTVDIGIAIGSGTDVAKEVADLVLLDDNFQTIVAAIEEGRRVLSNIKKTIVYLLSDALDEVLLIGGSLLLGLPLPINALQILWVNFFSDSIPAFAFAFEENFENHLSKKRNKVLDSEVLFMILVLGVATSALLFSFYWYLMRQGYDEGVVRSFTFAAFGIYTLFLAWPLRSLKKSIFQFNPFSNRWILIGIGIGLILMAFAIYLPFLQNILDTQALTLPWVGILVIWLVVNITLVEVTKWFFRKS</sequence>
<evidence type="ECO:0000313" key="13">
    <source>
        <dbReference type="Proteomes" id="UP000176770"/>
    </source>
</evidence>
<keyword evidence="7" id="KW-1278">Translocase</keyword>
<dbReference type="NCBIfam" id="TIGR01494">
    <property type="entry name" value="ATPase_P-type"/>
    <property type="match status" value="3"/>
</dbReference>
<dbReference type="InterPro" id="IPR036412">
    <property type="entry name" value="HAD-like_sf"/>
</dbReference>
<dbReference type="InterPro" id="IPR004014">
    <property type="entry name" value="ATPase_P-typ_cation-transptr_N"/>
</dbReference>
<evidence type="ECO:0000256" key="9">
    <source>
        <dbReference type="ARBA" id="ARBA00023136"/>
    </source>
</evidence>
<dbReference type="GO" id="GO:0016020">
    <property type="term" value="C:membrane"/>
    <property type="evidence" value="ECO:0007669"/>
    <property type="project" value="InterPro"/>
</dbReference>
<dbReference type="AlphaFoldDB" id="A0A1G2HIB5"/>
<dbReference type="SFLD" id="SFLDS00003">
    <property type="entry name" value="Haloacid_Dehalogenase"/>
    <property type="match status" value="1"/>
</dbReference>
<dbReference type="SUPFAM" id="SSF81660">
    <property type="entry name" value="Metal cation-transporting ATPase, ATP-binding domain N"/>
    <property type="match status" value="1"/>
</dbReference>
<keyword evidence="2" id="KW-0597">Phosphoprotein</keyword>
<keyword evidence="9 10" id="KW-0472">Membrane</keyword>
<evidence type="ECO:0000256" key="6">
    <source>
        <dbReference type="ARBA" id="ARBA00022842"/>
    </source>
</evidence>
<dbReference type="Pfam" id="PF00689">
    <property type="entry name" value="Cation_ATPase_C"/>
    <property type="match status" value="1"/>
</dbReference>
<dbReference type="Gene3D" id="2.70.150.10">
    <property type="entry name" value="Calcium-transporting ATPase, cytoplasmic transduction domain A"/>
    <property type="match status" value="1"/>
</dbReference>
<dbReference type="EMBL" id="MHOK01000020">
    <property type="protein sequence ID" value="OGZ61628.1"/>
    <property type="molecule type" value="Genomic_DNA"/>
</dbReference>
<dbReference type="SFLD" id="SFLDG00002">
    <property type="entry name" value="C1.7:_P-type_atpase_like"/>
    <property type="match status" value="1"/>
</dbReference>
<dbReference type="InterPro" id="IPR006068">
    <property type="entry name" value="ATPase_P-typ_cation-transptr_C"/>
</dbReference>
<feature type="transmembrane region" description="Helical" evidence="10">
    <location>
        <begin position="57"/>
        <end position="77"/>
    </location>
</feature>
<dbReference type="Proteomes" id="UP000176770">
    <property type="component" value="Unassembled WGS sequence"/>
</dbReference>
<dbReference type="GO" id="GO:0012505">
    <property type="term" value="C:endomembrane system"/>
    <property type="evidence" value="ECO:0007669"/>
    <property type="project" value="UniProtKB-SubCell"/>
</dbReference>
<evidence type="ECO:0000256" key="2">
    <source>
        <dbReference type="ARBA" id="ARBA00022553"/>
    </source>
</evidence>
<reference evidence="12 13" key="1">
    <citation type="journal article" date="2016" name="Nat. Commun.">
        <title>Thousands of microbial genomes shed light on interconnected biogeochemical processes in an aquifer system.</title>
        <authorList>
            <person name="Anantharaman K."/>
            <person name="Brown C.T."/>
            <person name="Hug L.A."/>
            <person name="Sharon I."/>
            <person name="Castelle C.J."/>
            <person name="Probst A.J."/>
            <person name="Thomas B.C."/>
            <person name="Singh A."/>
            <person name="Wilkins M.J."/>
            <person name="Karaoz U."/>
            <person name="Brodie E.L."/>
            <person name="Williams K.H."/>
            <person name="Hubbard S.S."/>
            <person name="Banfield J.F."/>
        </authorList>
    </citation>
    <scope>NUCLEOTIDE SEQUENCE [LARGE SCALE GENOMIC DNA]</scope>
</reference>
<evidence type="ECO:0000256" key="5">
    <source>
        <dbReference type="ARBA" id="ARBA00022840"/>
    </source>
</evidence>
<name>A0A1G2HIB5_9BACT</name>
<dbReference type="SUPFAM" id="SSF56784">
    <property type="entry name" value="HAD-like"/>
    <property type="match status" value="1"/>
</dbReference>
<feature type="transmembrane region" description="Helical" evidence="10">
    <location>
        <begin position="756"/>
        <end position="778"/>
    </location>
</feature>
<dbReference type="SUPFAM" id="SSF81653">
    <property type="entry name" value="Calcium ATPase, transduction domain A"/>
    <property type="match status" value="1"/>
</dbReference>
<dbReference type="InterPro" id="IPR023299">
    <property type="entry name" value="ATPase_P-typ_cyto_dom_N"/>
</dbReference>
<dbReference type="Pfam" id="PF08282">
    <property type="entry name" value="Hydrolase_3"/>
    <property type="match status" value="1"/>
</dbReference>
<dbReference type="PRINTS" id="PR00119">
    <property type="entry name" value="CATATPASE"/>
</dbReference>
<dbReference type="InterPro" id="IPR018303">
    <property type="entry name" value="ATPase_P-typ_P_site"/>
</dbReference>
<dbReference type="InterPro" id="IPR023214">
    <property type="entry name" value="HAD_sf"/>
</dbReference>
<evidence type="ECO:0000256" key="1">
    <source>
        <dbReference type="ARBA" id="ARBA00004127"/>
    </source>
</evidence>
<dbReference type="PRINTS" id="PR00120">
    <property type="entry name" value="HATPASE"/>
</dbReference>
<feature type="transmembrane region" description="Helical" evidence="10">
    <location>
        <begin position="822"/>
        <end position="844"/>
    </location>
</feature>
<keyword evidence="4" id="KW-0547">Nucleotide-binding</keyword>
<dbReference type="PANTHER" id="PTHR42861">
    <property type="entry name" value="CALCIUM-TRANSPORTING ATPASE"/>
    <property type="match status" value="1"/>
</dbReference>
<dbReference type="InterPro" id="IPR059000">
    <property type="entry name" value="ATPase_P-type_domA"/>
</dbReference>
<evidence type="ECO:0000259" key="11">
    <source>
        <dbReference type="SMART" id="SM00831"/>
    </source>
</evidence>
<evidence type="ECO:0000256" key="7">
    <source>
        <dbReference type="ARBA" id="ARBA00022967"/>
    </source>
</evidence>
<dbReference type="Gene3D" id="3.40.1110.10">
    <property type="entry name" value="Calcium-transporting ATPase, cytoplasmic domain N"/>
    <property type="match status" value="1"/>
</dbReference>
<dbReference type="SFLD" id="SFLDF00027">
    <property type="entry name" value="p-type_atpase"/>
    <property type="match status" value="1"/>
</dbReference>
<dbReference type="InterPro" id="IPR001757">
    <property type="entry name" value="P_typ_ATPase"/>
</dbReference>
<comment type="caution">
    <text evidence="12">The sequence shown here is derived from an EMBL/GenBank/DDBJ whole genome shotgun (WGS) entry which is preliminary data.</text>
</comment>
<feature type="transmembrane region" description="Helical" evidence="10">
    <location>
        <begin position="856"/>
        <end position="880"/>
    </location>
</feature>
<dbReference type="Pfam" id="PF00122">
    <property type="entry name" value="E1-E2_ATPase"/>
    <property type="match status" value="1"/>
</dbReference>
<evidence type="ECO:0000256" key="10">
    <source>
        <dbReference type="SAM" id="Phobius"/>
    </source>
</evidence>
<dbReference type="InterPro" id="IPR044492">
    <property type="entry name" value="P_typ_ATPase_HD_dom"/>
</dbReference>
<feature type="transmembrane region" description="Helical" evidence="10">
    <location>
        <begin position="276"/>
        <end position="301"/>
    </location>
</feature>
<keyword evidence="3 10" id="KW-0812">Transmembrane</keyword>
<dbReference type="InterPro" id="IPR008250">
    <property type="entry name" value="ATPase_P-typ_transduc_dom_A_sf"/>
</dbReference>
<keyword evidence="6" id="KW-0460">Magnesium</keyword>
<accession>A0A1G2HIB5</accession>
<dbReference type="InterPro" id="IPR023298">
    <property type="entry name" value="ATPase_P-typ_TM_dom_sf"/>
</dbReference>
<proteinExistence type="predicted"/>
<gene>
    <name evidence="12" type="ORF">A3F94_00130</name>
</gene>
<comment type="subcellular location">
    <subcellularLocation>
        <location evidence="1">Endomembrane system</location>
        <topology evidence="1">Multi-pass membrane protein</topology>
    </subcellularLocation>
</comment>
<dbReference type="FunFam" id="2.70.150.10:FF:000160">
    <property type="entry name" value="Sarcoplasmic/endoplasmic reticulum calcium ATPase 1"/>
    <property type="match status" value="1"/>
</dbReference>
<feature type="transmembrane region" description="Helical" evidence="10">
    <location>
        <begin position="83"/>
        <end position="102"/>
    </location>
</feature>
<dbReference type="STRING" id="1802165.A3F94_00130"/>
<dbReference type="GO" id="GO:0016887">
    <property type="term" value="F:ATP hydrolysis activity"/>
    <property type="evidence" value="ECO:0007669"/>
    <property type="project" value="InterPro"/>
</dbReference>
<dbReference type="PROSITE" id="PS00154">
    <property type="entry name" value="ATPASE_E1_E2"/>
    <property type="match status" value="1"/>
</dbReference>
<dbReference type="Pfam" id="PF00690">
    <property type="entry name" value="Cation_ATPase_N"/>
    <property type="match status" value="1"/>
</dbReference>
<dbReference type="Gene3D" id="3.40.50.1000">
    <property type="entry name" value="HAD superfamily/HAD-like"/>
    <property type="match status" value="1"/>
</dbReference>
<dbReference type="SMART" id="SM00831">
    <property type="entry name" value="Cation_ATPase_N"/>
    <property type="match status" value="1"/>
</dbReference>
<feature type="transmembrane region" description="Helical" evidence="10">
    <location>
        <begin position="243"/>
        <end position="264"/>
    </location>
</feature>
<organism evidence="12 13">
    <name type="scientific">Candidatus Spechtbacteria bacterium RIFCSPLOWO2_12_FULL_38_22</name>
    <dbReference type="NCBI Taxonomy" id="1802165"/>
    <lineage>
        <taxon>Bacteria</taxon>
        <taxon>Candidatus Spechtiibacteriota</taxon>
    </lineage>
</organism>
<evidence type="ECO:0000313" key="12">
    <source>
        <dbReference type="EMBL" id="OGZ61628.1"/>
    </source>
</evidence>
<protein>
    <recommendedName>
        <fullName evidence="11">Cation-transporting P-type ATPase N-terminal domain-containing protein</fullName>
    </recommendedName>
</protein>